<feature type="region of interest" description="Disordered" evidence="2">
    <location>
        <begin position="389"/>
        <end position="474"/>
    </location>
</feature>
<comment type="caution">
    <text evidence="3">The sequence shown here is derived from an EMBL/GenBank/DDBJ whole genome shotgun (WGS) entry which is preliminary data.</text>
</comment>
<feature type="compositionally biased region" description="Polar residues" evidence="2">
    <location>
        <begin position="419"/>
        <end position="428"/>
    </location>
</feature>
<feature type="compositionally biased region" description="Low complexity" evidence="2">
    <location>
        <begin position="449"/>
        <end position="469"/>
    </location>
</feature>
<dbReference type="AlphaFoldDB" id="A0A5J4WQQ6"/>
<feature type="compositionally biased region" description="Polar residues" evidence="2">
    <location>
        <begin position="437"/>
        <end position="448"/>
    </location>
</feature>
<name>A0A5J4WQQ6_9EUKA</name>
<feature type="compositionally biased region" description="Basic and acidic residues" evidence="2">
    <location>
        <begin position="334"/>
        <end position="357"/>
    </location>
</feature>
<protein>
    <submittedName>
        <fullName evidence="3">Uncharacterized protein</fullName>
    </submittedName>
</protein>
<organism evidence="3 4">
    <name type="scientific">Streblomastix strix</name>
    <dbReference type="NCBI Taxonomy" id="222440"/>
    <lineage>
        <taxon>Eukaryota</taxon>
        <taxon>Metamonada</taxon>
        <taxon>Preaxostyla</taxon>
        <taxon>Oxymonadida</taxon>
        <taxon>Streblomastigidae</taxon>
        <taxon>Streblomastix</taxon>
    </lineage>
</organism>
<dbReference type="Proteomes" id="UP000324800">
    <property type="component" value="Unassembled WGS sequence"/>
</dbReference>
<feature type="region of interest" description="Disordered" evidence="2">
    <location>
        <begin position="324"/>
        <end position="374"/>
    </location>
</feature>
<sequence>MTTGAMISQKTEDHHFLRPDHKEAQRVYHIWIKIEKNKEKQKEITFIKTQLELLESDNKDKEQENIKMKEQYDMIFRQKDGMLQDKQDEITKYKQEIEQNEKKTNDLKELNDEYMTKLTYFVQKRKKEEKEYNLLLIGMQDKFKERVKQIEVKIQKKKEKEIEQLQRQVKQLENELQDSKLKSEEFQKQIKDWKEMKEETQRQTIKRAMNLEIQFNSLKRLNKINQEKIMNNTSEQENQDQQSIMINQNDTEDESPVKSSLQQKLDDVDQISVSYVSEEEQQKEKQRINEIEREIKYKTEIRILEGKCEQLQIHMQIQDMEKQLDKKKKLHQKQLKEEEERAQKEKEKQEEQQRMKEEEEGIENNNQNEDKILNNDQLIIKPEIIYNLPQGSSTTKPIPLIHSRNSSKSQHQQQNQYSTLPISTSPRSFIQLPPPVIQNQQQTSPKGYQQTNQSTNQSNTQAQKSNSASPIPLLDQNNKFTQYKLVVITTTQSQELQARFRSRQIQSIIITGLTKCKPQNTQLLL</sequence>
<evidence type="ECO:0000256" key="1">
    <source>
        <dbReference type="SAM" id="Coils"/>
    </source>
</evidence>
<feature type="compositionally biased region" description="Low complexity" evidence="2">
    <location>
        <begin position="402"/>
        <end position="418"/>
    </location>
</feature>
<keyword evidence="1" id="KW-0175">Coiled coil</keyword>
<accession>A0A5J4WQQ6</accession>
<dbReference type="EMBL" id="SNRW01001319">
    <property type="protein sequence ID" value="KAA6396876.1"/>
    <property type="molecule type" value="Genomic_DNA"/>
</dbReference>
<reference evidence="3 4" key="1">
    <citation type="submission" date="2019-03" db="EMBL/GenBank/DDBJ databases">
        <title>Single cell metagenomics reveals metabolic interactions within the superorganism composed of flagellate Streblomastix strix and complex community of Bacteroidetes bacteria on its surface.</title>
        <authorList>
            <person name="Treitli S.C."/>
            <person name="Kolisko M."/>
            <person name="Husnik F."/>
            <person name="Keeling P."/>
            <person name="Hampl V."/>
        </authorList>
    </citation>
    <scope>NUCLEOTIDE SEQUENCE [LARGE SCALE GENOMIC DNA]</scope>
    <source>
        <strain evidence="3">ST1C</strain>
    </source>
</reference>
<evidence type="ECO:0000313" key="3">
    <source>
        <dbReference type="EMBL" id="KAA6396876.1"/>
    </source>
</evidence>
<proteinExistence type="predicted"/>
<feature type="coiled-coil region" evidence="1">
    <location>
        <begin position="37"/>
        <end position="203"/>
    </location>
</feature>
<evidence type="ECO:0000313" key="4">
    <source>
        <dbReference type="Proteomes" id="UP000324800"/>
    </source>
</evidence>
<evidence type="ECO:0000256" key="2">
    <source>
        <dbReference type="SAM" id="MobiDB-lite"/>
    </source>
</evidence>
<gene>
    <name evidence="3" type="ORF">EZS28_007596</name>
</gene>